<dbReference type="InterPro" id="IPR016181">
    <property type="entry name" value="Acyl_CoA_acyltransferase"/>
</dbReference>
<dbReference type="AlphaFoldDB" id="A0A7Y9E927"/>
<dbReference type="GO" id="GO:0016747">
    <property type="term" value="F:acyltransferase activity, transferring groups other than amino-acyl groups"/>
    <property type="evidence" value="ECO:0007669"/>
    <property type="project" value="InterPro"/>
</dbReference>
<dbReference type="Pfam" id="PF00583">
    <property type="entry name" value="Acetyltransf_1"/>
    <property type="match status" value="1"/>
</dbReference>
<dbReference type="InterPro" id="IPR050832">
    <property type="entry name" value="Bact_Acetyltransf"/>
</dbReference>
<dbReference type="InterPro" id="IPR000182">
    <property type="entry name" value="GNAT_dom"/>
</dbReference>
<feature type="domain" description="N-acetyltransferase" evidence="3">
    <location>
        <begin position="7"/>
        <end position="164"/>
    </location>
</feature>
<protein>
    <submittedName>
        <fullName evidence="4">GNAT superfamily N-acetyltransferase</fullName>
    </submittedName>
</protein>
<dbReference type="Gene3D" id="3.40.630.30">
    <property type="match status" value="1"/>
</dbReference>
<evidence type="ECO:0000256" key="1">
    <source>
        <dbReference type="ARBA" id="ARBA00022679"/>
    </source>
</evidence>
<evidence type="ECO:0000259" key="3">
    <source>
        <dbReference type="PROSITE" id="PS51186"/>
    </source>
</evidence>
<evidence type="ECO:0000313" key="4">
    <source>
        <dbReference type="EMBL" id="NYD43474.1"/>
    </source>
</evidence>
<dbReference type="EMBL" id="JACCBG010000001">
    <property type="protein sequence ID" value="NYD43474.1"/>
    <property type="molecule type" value="Genomic_DNA"/>
</dbReference>
<keyword evidence="2" id="KW-0012">Acyltransferase</keyword>
<dbReference type="PANTHER" id="PTHR43877">
    <property type="entry name" value="AMINOALKYLPHOSPHONATE N-ACETYLTRANSFERASE-RELATED-RELATED"/>
    <property type="match status" value="1"/>
</dbReference>
<gene>
    <name evidence="4" type="ORF">BJZ21_003557</name>
</gene>
<sequence length="164" mass="18220">MTATDGIRIRRAVPEDAEALTALHLDCWDDAYTGLMPQALLDQRRADVPPRVEKWRTILTDGAPTWVAEDDDGLVGFVSAGPGRDNDVDTDTEVMALYVRAARWGHGIGYALLETAIGDRAAYLWVLHGNDRAIGFYERQGFRLDGTRDEHDEGLHVRMVRAGT</sequence>
<accession>A0A7Y9E927</accession>
<proteinExistence type="predicted"/>
<dbReference type="Proteomes" id="UP000535511">
    <property type="component" value="Unassembled WGS sequence"/>
</dbReference>
<dbReference type="RefSeq" id="WP_179665006.1">
    <property type="nucleotide sequence ID" value="NZ_JACCBG010000001.1"/>
</dbReference>
<organism evidence="4 5">
    <name type="scientific">Nocardioides panaciterrulae</name>
    <dbReference type="NCBI Taxonomy" id="661492"/>
    <lineage>
        <taxon>Bacteria</taxon>
        <taxon>Bacillati</taxon>
        <taxon>Actinomycetota</taxon>
        <taxon>Actinomycetes</taxon>
        <taxon>Propionibacteriales</taxon>
        <taxon>Nocardioidaceae</taxon>
        <taxon>Nocardioides</taxon>
    </lineage>
</organism>
<evidence type="ECO:0000256" key="2">
    <source>
        <dbReference type="ARBA" id="ARBA00023315"/>
    </source>
</evidence>
<keyword evidence="5" id="KW-1185">Reference proteome</keyword>
<dbReference type="CDD" id="cd04301">
    <property type="entry name" value="NAT_SF"/>
    <property type="match status" value="1"/>
</dbReference>
<keyword evidence="1 4" id="KW-0808">Transferase</keyword>
<dbReference type="SUPFAM" id="SSF55729">
    <property type="entry name" value="Acyl-CoA N-acyltransferases (Nat)"/>
    <property type="match status" value="1"/>
</dbReference>
<reference evidence="4 5" key="1">
    <citation type="submission" date="2020-07" db="EMBL/GenBank/DDBJ databases">
        <title>Sequencing the genomes of 1000 actinobacteria strains.</title>
        <authorList>
            <person name="Klenk H.-P."/>
        </authorList>
    </citation>
    <scope>NUCLEOTIDE SEQUENCE [LARGE SCALE GENOMIC DNA]</scope>
    <source>
        <strain evidence="4 5">DSM 21350</strain>
    </source>
</reference>
<dbReference type="PROSITE" id="PS51186">
    <property type="entry name" value="GNAT"/>
    <property type="match status" value="1"/>
</dbReference>
<name>A0A7Y9E927_9ACTN</name>
<evidence type="ECO:0000313" key="5">
    <source>
        <dbReference type="Proteomes" id="UP000535511"/>
    </source>
</evidence>
<comment type="caution">
    <text evidence="4">The sequence shown here is derived from an EMBL/GenBank/DDBJ whole genome shotgun (WGS) entry which is preliminary data.</text>
</comment>